<organism evidence="5 6">
    <name type="scientific">Mycoplasma seminis</name>
    <dbReference type="NCBI Taxonomy" id="512749"/>
    <lineage>
        <taxon>Bacteria</taxon>
        <taxon>Bacillati</taxon>
        <taxon>Mycoplasmatota</taxon>
        <taxon>Mollicutes</taxon>
        <taxon>Mycoplasmataceae</taxon>
        <taxon>Mycoplasma</taxon>
    </lineage>
</organism>
<keyword evidence="4" id="KW-0175">Coiled coil</keyword>
<dbReference type="InterPro" id="IPR009012">
    <property type="entry name" value="GrpE_head"/>
</dbReference>
<evidence type="ECO:0000256" key="4">
    <source>
        <dbReference type="SAM" id="Coils"/>
    </source>
</evidence>
<dbReference type="SUPFAM" id="SSF51064">
    <property type="entry name" value="Head domain of nucleotide exchange factor GrpE"/>
    <property type="match status" value="1"/>
</dbReference>
<accession>A0ABY9HC30</accession>
<reference evidence="5" key="1">
    <citation type="submission" date="2023-08" db="EMBL/GenBank/DDBJ databases">
        <title>Complete genome sequence of Mycoplasma seminis 2200.</title>
        <authorList>
            <person name="Spergser J."/>
        </authorList>
    </citation>
    <scope>NUCLEOTIDE SEQUENCE [LARGE SCALE GENOMIC DNA]</scope>
    <source>
        <strain evidence="5">2200</strain>
    </source>
</reference>
<evidence type="ECO:0000256" key="1">
    <source>
        <dbReference type="ARBA" id="ARBA00009054"/>
    </source>
</evidence>
<keyword evidence="2 3" id="KW-0143">Chaperone</keyword>
<evidence type="ECO:0000256" key="2">
    <source>
        <dbReference type="ARBA" id="ARBA00023186"/>
    </source>
</evidence>
<name>A0ABY9HC30_9MOLU</name>
<dbReference type="InterPro" id="IPR046357">
    <property type="entry name" value="PPIase_dom_sf"/>
</dbReference>
<feature type="coiled-coil region" evidence="4">
    <location>
        <begin position="91"/>
        <end position="118"/>
    </location>
</feature>
<evidence type="ECO:0000313" key="6">
    <source>
        <dbReference type="Proteomes" id="UP001237011"/>
    </source>
</evidence>
<dbReference type="PANTHER" id="PTHR21237:SF23">
    <property type="entry name" value="GRPE PROTEIN HOMOLOG, MITOCHONDRIAL"/>
    <property type="match status" value="1"/>
</dbReference>
<dbReference type="Proteomes" id="UP001237011">
    <property type="component" value="Chromosome"/>
</dbReference>
<keyword evidence="6" id="KW-1185">Reference proteome</keyword>
<comment type="function">
    <text evidence="3">Participates actively in the response to hyperosmotic and heat shock by preventing the aggregation of stress-denatured proteins, in association with DnaK and GrpE. It is the nucleotide exchange factor for DnaK and may function as a thermosensor. Unfolded proteins bind initially to DnaJ; upon interaction with the DnaJ-bound protein, DnaK hydrolyzes its bound ATP, resulting in the formation of a stable complex. GrpE releases ADP from DnaK; ATP binding to DnaK triggers the release of the substrate protein, thus completing the reaction cycle. Several rounds of ATP-dependent interactions between DnaJ, DnaK and GrpE are required for fully efficient folding.</text>
</comment>
<gene>
    <name evidence="3 5" type="primary">grpE</name>
    <name evidence="5" type="ORF">Q8852_01120</name>
</gene>
<comment type="subcellular location">
    <subcellularLocation>
        <location evidence="3">Cytoplasm</location>
    </subcellularLocation>
</comment>
<dbReference type="RefSeq" id="WP_305938165.1">
    <property type="nucleotide sequence ID" value="NZ_CP132191.1"/>
</dbReference>
<dbReference type="Gene3D" id="3.10.50.40">
    <property type="match status" value="1"/>
</dbReference>
<evidence type="ECO:0000256" key="3">
    <source>
        <dbReference type="HAMAP-Rule" id="MF_01151"/>
    </source>
</evidence>
<dbReference type="InterPro" id="IPR000740">
    <property type="entry name" value="GrpE"/>
</dbReference>
<dbReference type="SUPFAM" id="SSF58014">
    <property type="entry name" value="Coiled-coil domain of nucleotide exchange factor GrpE"/>
    <property type="match status" value="1"/>
</dbReference>
<evidence type="ECO:0000313" key="5">
    <source>
        <dbReference type="EMBL" id="WLP85740.1"/>
    </source>
</evidence>
<sequence>MNNTKLHIGNKISGDFTLYIEEQIIPEYSKHAEITLGKEEYLPNFDEYLIGRKVKEDMEVKFTFAKNYPIAALAGNKAKVEIKNLTLAAGEDKNEYKITELEKEIAELKAKLADKEHKLITQEYVYKNKLEEIQAKAKTSLEAEHHKMHEKLAHEKKEIKKYALQGFFEDFMQPYNNFMAATNAGVNSDSEVVRNYCYGFSIVTKQFATLLEEHGAYIVEPEVGSEFDPETSEVFDFIQDESKTNNTIVKVVRLGLKIDARLVKPAGVIVVKNDK</sequence>
<dbReference type="EMBL" id="CP132191">
    <property type="protein sequence ID" value="WLP85740.1"/>
    <property type="molecule type" value="Genomic_DNA"/>
</dbReference>
<protein>
    <recommendedName>
        <fullName evidence="3">Protein GrpE</fullName>
    </recommendedName>
    <alternativeName>
        <fullName evidence="3">HSP-70 cofactor</fullName>
    </alternativeName>
</protein>
<dbReference type="Gene3D" id="2.30.22.10">
    <property type="entry name" value="Head domain of nucleotide exchange factor GrpE"/>
    <property type="match status" value="1"/>
</dbReference>
<dbReference type="SUPFAM" id="SSF54534">
    <property type="entry name" value="FKBP-like"/>
    <property type="match status" value="1"/>
</dbReference>
<dbReference type="PANTHER" id="PTHR21237">
    <property type="entry name" value="GRPE PROTEIN"/>
    <property type="match status" value="1"/>
</dbReference>
<dbReference type="Gene3D" id="3.90.20.20">
    <property type="match status" value="1"/>
</dbReference>
<dbReference type="InterPro" id="IPR013805">
    <property type="entry name" value="GrpE_CC"/>
</dbReference>
<proteinExistence type="inferred from homology"/>
<dbReference type="Pfam" id="PF01025">
    <property type="entry name" value="GrpE"/>
    <property type="match status" value="1"/>
</dbReference>
<dbReference type="HAMAP" id="MF_01151">
    <property type="entry name" value="GrpE"/>
    <property type="match status" value="1"/>
</dbReference>
<comment type="subunit">
    <text evidence="3">Homodimer.</text>
</comment>
<keyword evidence="3" id="KW-0346">Stress response</keyword>
<comment type="similarity">
    <text evidence="1 3">Belongs to the GrpE family.</text>
</comment>
<keyword evidence="3" id="KW-0963">Cytoplasm</keyword>